<dbReference type="PANTHER" id="PTHR10177">
    <property type="entry name" value="CYCLINS"/>
    <property type="match status" value="1"/>
</dbReference>
<dbReference type="Gene3D" id="1.10.472.10">
    <property type="entry name" value="Cyclin-like"/>
    <property type="match status" value="2"/>
</dbReference>
<evidence type="ECO:0000256" key="1">
    <source>
        <dbReference type="ARBA" id="ARBA00022618"/>
    </source>
</evidence>
<evidence type="ECO:0000256" key="4">
    <source>
        <dbReference type="RuleBase" id="RU000383"/>
    </source>
</evidence>
<keyword evidence="1" id="KW-0132">Cell division</keyword>
<sequence>MSGGRWRGEGIGCLGRELSRALIILAPTFGQCSRSVIVYSPRRMNLLCCESSVSSCECRAYPDPILLNDERVLKHLLRTEERYVASSSYFQRFQTDLTPHMRKIVAEWMLELCEEQKCQEEVFLLAINYLDRFLNVCPIRKTQLQLLGTACLLVSSKMREPQPLSAETLVQYTGNSIELEDLRRWEMLVLSKLKWDVAATTPRDFLPHILRRLPLDRVPSLDPHKVHVHAQTFITLCFRDHKFSMYTASMIAGASVAAALHGLKWTSYAECSLTELLEMLQRILSIETDILHSCLDQIEEMIVSEMREANAAQPASSAAGQAAASSAAQSKPDPPSDKKIEHSQAGTPTDVRDVHF</sequence>
<protein>
    <submittedName>
        <fullName evidence="8">Uncharacterized protein</fullName>
    </submittedName>
</protein>
<dbReference type="Proteomes" id="UP000291343">
    <property type="component" value="Unassembled WGS sequence"/>
</dbReference>
<feature type="domain" description="Cyclin-like" evidence="6">
    <location>
        <begin position="107"/>
        <end position="191"/>
    </location>
</feature>
<dbReference type="Pfam" id="PF00134">
    <property type="entry name" value="Cyclin_N"/>
    <property type="match status" value="1"/>
</dbReference>
<dbReference type="STRING" id="195883.A0A482WPL5"/>
<dbReference type="SMR" id="A0A482WPL5"/>
<dbReference type="GO" id="GO:0000278">
    <property type="term" value="P:mitotic cell cycle"/>
    <property type="evidence" value="ECO:0007669"/>
    <property type="project" value="UniProtKB-ARBA"/>
</dbReference>
<dbReference type="AlphaFoldDB" id="A0A482WPL5"/>
<dbReference type="SMART" id="SM00385">
    <property type="entry name" value="CYCLIN"/>
    <property type="match status" value="2"/>
</dbReference>
<dbReference type="Pfam" id="PF02984">
    <property type="entry name" value="Cyclin_C"/>
    <property type="match status" value="1"/>
</dbReference>
<evidence type="ECO:0000256" key="2">
    <source>
        <dbReference type="ARBA" id="ARBA00023127"/>
    </source>
</evidence>
<dbReference type="InterPro" id="IPR013763">
    <property type="entry name" value="Cyclin-like_dom"/>
</dbReference>
<evidence type="ECO:0000259" key="6">
    <source>
        <dbReference type="SMART" id="SM00385"/>
    </source>
</evidence>
<comment type="caution">
    <text evidence="8">The sequence shown here is derived from an EMBL/GenBank/DDBJ whole genome shotgun (WGS) entry which is preliminary data.</text>
</comment>
<dbReference type="FunFam" id="1.10.472.10:FF:000003">
    <property type="entry name" value="G1/S-specific cyclin-D2"/>
    <property type="match status" value="1"/>
</dbReference>
<dbReference type="GO" id="GO:0051301">
    <property type="term" value="P:cell division"/>
    <property type="evidence" value="ECO:0007669"/>
    <property type="project" value="UniProtKB-KW"/>
</dbReference>
<reference evidence="8 9" key="1">
    <citation type="journal article" date="2017" name="Gigascience">
        <title>Genome sequence of the small brown planthopper, Laodelphax striatellus.</title>
        <authorList>
            <person name="Zhu J."/>
            <person name="Jiang F."/>
            <person name="Wang X."/>
            <person name="Yang P."/>
            <person name="Bao Y."/>
            <person name="Zhao W."/>
            <person name="Wang W."/>
            <person name="Lu H."/>
            <person name="Wang Q."/>
            <person name="Cui N."/>
            <person name="Li J."/>
            <person name="Chen X."/>
            <person name="Luo L."/>
            <person name="Yu J."/>
            <person name="Kang L."/>
            <person name="Cui F."/>
        </authorList>
    </citation>
    <scope>NUCLEOTIDE SEQUENCE [LARGE SCALE GENOMIC DNA]</scope>
    <source>
        <strain evidence="8">Lst14</strain>
    </source>
</reference>
<dbReference type="InterPro" id="IPR004367">
    <property type="entry name" value="Cyclin_C-dom"/>
</dbReference>
<dbReference type="CDD" id="cd20515">
    <property type="entry name" value="CYCLIN_CCND_rpt1"/>
    <property type="match status" value="1"/>
</dbReference>
<proteinExistence type="inferred from homology"/>
<name>A0A482WPL5_LAOST</name>
<dbReference type="EMBL" id="QKKF02028098">
    <property type="protein sequence ID" value="RZF35484.1"/>
    <property type="molecule type" value="Genomic_DNA"/>
</dbReference>
<evidence type="ECO:0000256" key="3">
    <source>
        <dbReference type="ARBA" id="ARBA00023306"/>
    </source>
</evidence>
<dbReference type="InterPro" id="IPR006671">
    <property type="entry name" value="Cyclin_N"/>
</dbReference>
<dbReference type="OrthoDB" id="306099at2759"/>
<feature type="domain" description="Cyclin C-terminal" evidence="7">
    <location>
        <begin position="200"/>
        <end position="328"/>
    </location>
</feature>
<feature type="domain" description="Cyclin-like" evidence="6">
    <location>
        <begin position="204"/>
        <end position="285"/>
    </location>
</feature>
<comment type="similarity">
    <text evidence="4">Belongs to the cyclin family.</text>
</comment>
<keyword evidence="2 4" id="KW-0195">Cyclin</keyword>
<dbReference type="InterPro" id="IPR048258">
    <property type="entry name" value="Cyclins_cyclin-box"/>
</dbReference>
<evidence type="ECO:0000259" key="7">
    <source>
        <dbReference type="SMART" id="SM01332"/>
    </source>
</evidence>
<dbReference type="CDD" id="cd20516">
    <property type="entry name" value="CYCLIN_CCND_rpt2"/>
    <property type="match status" value="1"/>
</dbReference>
<evidence type="ECO:0000313" key="8">
    <source>
        <dbReference type="EMBL" id="RZF35484.1"/>
    </source>
</evidence>
<dbReference type="InParanoid" id="A0A482WPL5"/>
<dbReference type="InterPro" id="IPR036915">
    <property type="entry name" value="Cyclin-like_sf"/>
</dbReference>
<organism evidence="8 9">
    <name type="scientific">Laodelphax striatellus</name>
    <name type="common">Small brown planthopper</name>
    <name type="synonym">Delphax striatella</name>
    <dbReference type="NCBI Taxonomy" id="195883"/>
    <lineage>
        <taxon>Eukaryota</taxon>
        <taxon>Metazoa</taxon>
        <taxon>Ecdysozoa</taxon>
        <taxon>Arthropoda</taxon>
        <taxon>Hexapoda</taxon>
        <taxon>Insecta</taxon>
        <taxon>Pterygota</taxon>
        <taxon>Neoptera</taxon>
        <taxon>Paraneoptera</taxon>
        <taxon>Hemiptera</taxon>
        <taxon>Auchenorrhyncha</taxon>
        <taxon>Fulgoroidea</taxon>
        <taxon>Delphacidae</taxon>
        <taxon>Criomorphinae</taxon>
        <taxon>Laodelphax</taxon>
    </lineage>
</organism>
<dbReference type="InterPro" id="IPR039361">
    <property type="entry name" value="Cyclin"/>
</dbReference>
<accession>A0A482WPL5</accession>
<dbReference type="SMART" id="SM01332">
    <property type="entry name" value="Cyclin_C"/>
    <property type="match status" value="1"/>
</dbReference>
<keyword evidence="9" id="KW-1185">Reference proteome</keyword>
<keyword evidence="3" id="KW-0131">Cell cycle</keyword>
<dbReference type="PROSITE" id="PS00292">
    <property type="entry name" value="CYCLINS"/>
    <property type="match status" value="1"/>
</dbReference>
<dbReference type="FunCoup" id="A0A482WPL5">
    <property type="interactions" value="525"/>
</dbReference>
<gene>
    <name evidence="8" type="ORF">LSTR_LSTR013128</name>
</gene>
<evidence type="ECO:0000313" key="9">
    <source>
        <dbReference type="Proteomes" id="UP000291343"/>
    </source>
</evidence>
<dbReference type="SUPFAM" id="SSF47954">
    <property type="entry name" value="Cyclin-like"/>
    <property type="match status" value="2"/>
</dbReference>
<feature type="compositionally biased region" description="Low complexity" evidence="5">
    <location>
        <begin position="309"/>
        <end position="330"/>
    </location>
</feature>
<evidence type="ECO:0000256" key="5">
    <source>
        <dbReference type="SAM" id="MobiDB-lite"/>
    </source>
</evidence>
<feature type="region of interest" description="Disordered" evidence="5">
    <location>
        <begin position="309"/>
        <end position="356"/>
    </location>
</feature>